<feature type="domain" description="Heme-binding protein Shr-like Hb-interacting" evidence="2">
    <location>
        <begin position="324"/>
        <end position="404"/>
    </location>
</feature>
<protein>
    <submittedName>
        <fullName evidence="3">DUF1533 domain-containing protein</fullName>
    </submittedName>
</protein>
<name>A0A3M8DX53_9BACL</name>
<feature type="signal peptide" evidence="1">
    <location>
        <begin position="1"/>
        <end position="25"/>
    </location>
</feature>
<evidence type="ECO:0000313" key="4">
    <source>
        <dbReference type="Proteomes" id="UP000271031"/>
    </source>
</evidence>
<sequence length="847" mass="88918">MNKKMLAFAVLSTVIWQTAVAPAQASITLIGSTQLNGDVIINNPVQINADDTAKAGALAGANVILQPATTGSINLGGVTTGSLVIGNNSVDTVQGFVAPVNGVQSASGVSSVPAFITPTGSVSTPAISGSSPSISPTLSADSTDAKVGKDIELTFATNADWEGKITSLTVDGVAAATGKYAVAPGKITLDSTLFPTAKSYTIVVKATGYRNSAVSQQIAPADPTLIDAPVLAADTTEAKVGKDIDITFPTNTTWEGKITEIELDGTAVDAGKYTVASGTITLDKSLFTTAKSYALVVKATGYNPATVSQVIDVADPVVVDPPTLTADTTEAKVGKDIDLTFPTNAAWEGKITEIELDGTAVDAGKYTVASGTITLDKSLFTTAKSYALVVKAAGYNPATVSQVIDVADPVVVDPPTLTADTTEAKVGKDIDITFPTNADWEGKITEIELDGTAVDAGKYTVASGTITLDKSLYTTAKTYTLVVKATGYNPATVSQVIDAADPVVVDPPALTADTTEANVGKDIDITFPTDTAWEGKITEIELDGTAVDAGKYTVASGTITLDKSLFTTAKSYALVVKATGYNPATVNQVIAEADPVVLDAPALSADTSENKVGKDIDITFPANADWEGKISSVEVDGTAVSANQYTVRTGKITLDNRLFPFGKDYVIVVKAPGYTVAQTTQTMTQAQTIFISEYLSAGTGQRALEIYYPFGTELKKPTGYELEVYQWLDTTNKIRVLTIPLEYLRANDVNITIDSTFYDFMDVTTSWYFNNEAQLSGTGIHNCAFIIKKDGQVMDVLGDPTGSSYLLDDGGTIVRKQGILGGTESYIPDQWDRYPKGTFNFMGRHTP</sequence>
<proteinExistence type="predicted"/>
<dbReference type="Proteomes" id="UP000271031">
    <property type="component" value="Unassembled WGS sequence"/>
</dbReference>
<keyword evidence="4" id="KW-1185">Reference proteome</keyword>
<reference evidence="3 4" key="1">
    <citation type="submission" date="2018-10" db="EMBL/GenBank/DDBJ databases">
        <title>Phylogenomics of Brevibacillus.</title>
        <authorList>
            <person name="Dunlap C."/>
        </authorList>
    </citation>
    <scope>NUCLEOTIDE SEQUENCE [LARGE SCALE GENOMIC DNA]</scope>
    <source>
        <strain evidence="3 4">JCM 15716</strain>
    </source>
</reference>
<dbReference type="Pfam" id="PF07550">
    <property type="entry name" value="Shr-like_HID"/>
    <property type="match status" value="6"/>
</dbReference>
<evidence type="ECO:0000256" key="1">
    <source>
        <dbReference type="SAM" id="SignalP"/>
    </source>
</evidence>
<gene>
    <name evidence="3" type="ORF">EDM56_00565</name>
</gene>
<evidence type="ECO:0000259" key="2">
    <source>
        <dbReference type="Pfam" id="PF07550"/>
    </source>
</evidence>
<dbReference type="EMBL" id="RHHQ01000002">
    <property type="protein sequence ID" value="RNB92672.1"/>
    <property type="molecule type" value="Genomic_DNA"/>
</dbReference>
<evidence type="ECO:0000313" key="3">
    <source>
        <dbReference type="EMBL" id="RNB92672.1"/>
    </source>
</evidence>
<feature type="domain" description="Heme-binding protein Shr-like Hb-interacting" evidence="2">
    <location>
        <begin position="510"/>
        <end position="590"/>
    </location>
</feature>
<dbReference type="AlphaFoldDB" id="A0A3M8DX53"/>
<dbReference type="RefSeq" id="WP_122915929.1">
    <property type="nucleotide sequence ID" value="NZ_RHHQ01000002.1"/>
</dbReference>
<organism evidence="3 4">
    <name type="scientific">Brevibacillus fluminis</name>
    <dbReference type="NCBI Taxonomy" id="511487"/>
    <lineage>
        <taxon>Bacteria</taxon>
        <taxon>Bacillati</taxon>
        <taxon>Bacillota</taxon>
        <taxon>Bacilli</taxon>
        <taxon>Bacillales</taxon>
        <taxon>Paenibacillaceae</taxon>
        <taxon>Brevibacillus</taxon>
    </lineage>
</organism>
<feature type="domain" description="Heme-binding protein Shr-like Hb-interacting" evidence="2">
    <location>
        <begin position="138"/>
        <end position="218"/>
    </location>
</feature>
<feature type="domain" description="Heme-binding protein Shr-like Hb-interacting" evidence="2">
    <location>
        <begin position="603"/>
        <end position="683"/>
    </location>
</feature>
<feature type="chain" id="PRO_5018273882" evidence="1">
    <location>
        <begin position="26"/>
        <end position="847"/>
    </location>
</feature>
<dbReference type="OrthoDB" id="2467849at2"/>
<comment type="caution">
    <text evidence="3">The sequence shown here is derived from an EMBL/GenBank/DDBJ whole genome shotgun (WGS) entry which is preliminary data.</text>
</comment>
<feature type="domain" description="Heme-binding protein Shr-like Hb-interacting" evidence="2">
    <location>
        <begin position="417"/>
        <end position="497"/>
    </location>
</feature>
<feature type="domain" description="Heme-binding protein Shr-like Hb-interacting" evidence="2">
    <location>
        <begin position="231"/>
        <end position="311"/>
    </location>
</feature>
<keyword evidence="1" id="KW-0732">Signal</keyword>
<dbReference type="InterPro" id="IPR011432">
    <property type="entry name" value="Shr-like_HID"/>
</dbReference>
<accession>A0A3M8DX53</accession>